<organism evidence="2">
    <name type="scientific">Anopheles atroparvus</name>
    <name type="common">European mosquito</name>
    <dbReference type="NCBI Taxonomy" id="41427"/>
    <lineage>
        <taxon>Eukaryota</taxon>
        <taxon>Metazoa</taxon>
        <taxon>Ecdysozoa</taxon>
        <taxon>Arthropoda</taxon>
        <taxon>Hexapoda</taxon>
        <taxon>Insecta</taxon>
        <taxon>Pterygota</taxon>
        <taxon>Neoptera</taxon>
        <taxon>Endopterygota</taxon>
        <taxon>Diptera</taxon>
        <taxon>Nematocera</taxon>
        <taxon>Culicoidea</taxon>
        <taxon>Culicidae</taxon>
        <taxon>Anophelinae</taxon>
        <taxon>Anopheles</taxon>
    </lineage>
</organism>
<reference evidence="2" key="1">
    <citation type="submission" date="2022-08" db="UniProtKB">
        <authorList>
            <consortium name="EnsemblMetazoa"/>
        </authorList>
    </citation>
    <scope>IDENTIFICATION</scope>
    <source>
        <strain evidence="2">EBRO</strain>
    </source>
</reference>
<dbReference type="VEuPathDB" id="VectorBase:AATE017944"/>
<dbReference type="AlphaFoldDB" id="A0A182JH20"/>
<evidence type="ECO:0000313" key="2">
    <source>
        <dbReference type="EnsemblMetazoa" id="AATE017944-PA.1"/>
    </source>
</evidence>
<feature type="region of interest" description="Disordered" evidence="1">
    <location>
        <begin position="54"/>
        <end position="78"/>
    </location>
</feature>
<proteinExistence type="predicted"/>
<feature type="compositionally biased region" description="Low complexity" evidence="1">
    <location>
        <begin position="54"/>
        <end position="66"/>
    </location>
</feature>
<accession>A0A182JH20</accession>
<evidence type="ECO:0000256" key="1">
    <source>
        <dbReference type="SAM" id="MobiDB-lite"/>
    </source>
</evidence>
<feature type="region of interest" description="Disordered" evidence="1">
    <location>
        <begin position="106"/>
        <end position="140"/>
    </location>
</feature>
<name>A0A182JH20_ANOAO</name>
<dbReference type="EnsemblMetazoa" id="AATE017944-RA">
    <property type="protein sequence ID" value="AATE017944-PA.1"/>
    <property type="gene ID" value="AATE017944"/>
</dbReference>
<protein>
    <submittedName>
        <fullName evidence="2">Uncharacterized protein</fullName>
    </submittedName>
</protein>
<sequence length="140" mass="14436">MKGTAESNDLSRHFYGHLTRRVANFIRRWPAGGPFGVELVPMLNVGIPGTPPAAGAPNVGAPPNAVEPTGNGRRGGGGGGLLLLTWRRRRACTKGKRLVSDAVRKACSSGVRKTSERTAASSSGGGVRTTPKCVSSTEGG</sequence>